<accession>A0A9D4U6H1</accession>
<proteinExistence type="predicted"/>
<comment type="caution">
    <text evidence="2">The sequence shown here is derived from an EMBL/GenBank/DDBJ whole genome shotgun (WGS) entry which is preliminary data.</text>
</comment>
<protein>
    <submittedName>
        <fullName evidence="2">Uncharacterized protein</fullName>
    </submittedName>
</protein>
<dbReference type="PANTHER" id="PTHR37745:SF1">
    <property type="entry name" value="EXPRESSED PROTEIN"/>
    <property type="match status" value="1"/>
</dbReference>
<dbReference type="PANTHER" id="PTHR37745">
    <property type="entry name" value="EXPRESSED PROTEIN"/>
    <property type="match status" value="1"/>
</dbReference>
<gene>
    <name evidence="2" type="ORF">GOP47_0022990</name>
</gene>
<organism evidence="2 3">
    <name type="scientific">Adiantum capillus-veneris</name>
    <name type="common">Maidenhair fern</name>
    <dbReference type="NCBI Taxonomy" id="13818"/>
    <lineage>
        <taxon>Eukaryota</taxon>
        <taxon>Viridiplantae</taxon>
        <taxon>Streptophyta</taxon>
        <taxon>Embryophyta</taxon>
        <taxon>Tracheophyta</taxon>
        <taxon>Polypodiopsida</taxon>
        <taxon>Polypodiidae</taxon>
        <taxon>Polypodiales</taxon>
        <taxon>Pteridineae</taxon>
        <taxon>Pteridaceae</taxon>
        <taxon>Vittarioideae</taxon>
        <taxon>Adiantum</taxon>
    </lineage>
</organism>
<evidence type="ECO:0000313" key="2">
    <source>
        <dbReference type="EMBL" id="KAI5062451.1"/>
    </source>
</evidence>
<evidence type="ECO:0000313" key="3">
    <source>
        <dbReference type="Proteomes" id="UP000886520"/>
    </source>
</evidence>
<dbReference type="EMBL" id="JABFUD020000022">
    <property type="protein sequence ID" value="KAI5062451.1"/>
    <property type="molecule type" value="Genomic_DNA"/>
</dbReference>
<evidence type="ECO:0000256" key="1">
    <source>
        <dbReference type="SAM" id="MobiDB-lite"/>
    </source>
</evidence>
<dbReference type="AlphaFoldDB" id="A0A9D4U6H1"/>
<feature type="region of interest" description="Disordered" evidence="1">
    <location>
        <begin position="1"/>
        <end position="45"/>
    </location>
</feature>
<reference evidence="2" key="1">
    <citation type="submission" date="2021-01" db="EMBL/GenBank/DDBJ databases">
        <title>Adiantum capillus-veneris genome.</title>
        <authorList>
            <person name="Fang Y."/>
            <person name="Liao Q."/>
        </authorList>
    </citation>
    <scope>NUCLEOTIDE SEQUENCE</scope>
    <source>
        <strain evidence="2">H3</strain>
        <tissue evidence="2">Leaf</tissue>
    </source>
</reference>
<dbReference type="Proteomes" id="UP000886520">
    <property type="component" value="Chromosome 22"/>
</dbReference>
<keyword evidence="3" id="KW-1185">Reference proteome</keyword>
<sequence length="181" mass="20654">MDHATQVQDGGNLRWNDALSNGGLSSFSTSDEDDENSSDSEERVYCSPCTDSLDTSFFGLEQQDGISTLDPYVSRFFYYFCQSSYNSMKLALQGEHSPSLKELQACDPSGMLDLKRWRRMKERLCLRTDVEGFWCLCTATPPNLKISPIEEWESIIIRCHFSEDNNSHLSYEDTIRNLKAS</sequence>
<name>A0A9D4U6H1_ADICA</name>
<feature type="compositionally biased region" description="Acidic residues" evidence="1">
    <location>
        <begin position="30"/>
        <end position="39"/>
    </location>
</feature>